<sequence length="328" mass="35893">MNSWRCSTGTISYNFSPELQFFSGFNLARKFQFFFGFSYVASSIPIRKISVAACRMAQARSGRSSIDKPSPQQVIHELKQRTISAINKLSDRDTYKIASEELEGVAQGLNTDAFSPFLTCLCDTDSRQKSIVRKECVNLFGVLADAHGDVLSPHLSKMVANIVRRLKDPDSNVRDACVEAIGGHGVENHDTLSWRIYTSPVRVPGRAEPSSADGFCNVPCPCIANAADPQPAGLQKLLPRIVKLLNNQIFLGKPALLCVIGSIVEAGGASNQHTLSVLVPAMEGALRSADWATRKAAAEAFLSDGSRHCRFDYDLQIFLSRFFGILSF</sequence>
<dbReference type="PANTHER" id="PTHR31355">
    <property type="entry name" value="MICROTUBULE-ASSOCIATED PROTEIN TORTIFOLIA1"/>
    <property type="match status" value="1"/>
</dbReference>
<dbReference type="GO" id="GO:0005874">
    <property type="term" value="C:microtubule"/>
    <property type="evidence" value="ECO:0007669"/>
    <property type="project" value="InterPro"/>
</dbReference>
<dbReference type="InterPro" id="IPR016024">
    <property type="entry name" value="ARM-type_fold"/>
</dbReference>
<dbReference type="Pfam" id="PF24714">
    <property type="entry name" value="TOR1L1_N"/>
    <property type="match status" value="1"/>
</dbReference>
<dbReference type="OMA" id="FCATHIG"/>
<dbReference type="GO" id="GO:0008017">
    <property type="term" value="F:microtubule binding"/>
    <property type="evidence" value="ECO:0007669"/>
    <property type="project" value="InterPro"/>
</dbReference>
<feature type="domain" description="TORTIFOLIA1/SINE1-2 N-terminal" evidence="1">
    <location>
        <begin position="76"/>
        <end position="301"/>
    </location>
</feature>
<dbReference type="InterPro" id="IPR011989">
    <property type="entry name" value="ARM-like"/>
</dbReference>
<gene>
    <name evidence="2" type="ORF">KI387_037493</name>
</gene>
<reference evidence="2 3" key="1">
    <citation type="journal article" date="2021" name="Nat. Plants">
        <title>The Taxus genome provides insights into paclitaxel biosynthesis.</title>
        <authorList>
            <person name="Xiong X."/>
            <person name="Gou J."/>
            <person name="Liao Q."/>
            <person name="Li Y."/>
            <person name="Zhou Q."/>
            <person name="Bi G."/>
            <person name="Li C."/>
            <person name="Du R."/>
            <person name="Wang X."/>
            <person name="Sun T."/>
            <person name="Guo L."/>
            <person name="Liang H."/>
            <person name="Lu P."/>
            <person name="Wu Y."/>
            <person name="Zhang Z."/>
            <person name="Ro D.K."/>
            <person name="Shang Y."/>
            <person name="Huang S."/>
            <person name="Yan J."/>
        </authorList>
    </citation>
    <scope>NUCLEOTIDE SEQUENCE [LARGE SCALE GENOMIC DNA]</scope>
    <source>
        <strain evidence="2">Ta-2019</strain>
    </source>
</reference>
<evidence type="ECO:0000259" key="1">
    <source>
        <dbReference type="Pfam" id="PF24714"/>
    </source>
</evidence>
<dbReference type="SUPFAM" id="SSF48371">
    <property type="entry name" value="ARM repeat"/>
    <property type="match status" value="1"/>
</dbReference>
<dbReference type="EMBL" id="JAHRHJ020000007">
    <property type="protein sequence ID" value="KAH9309582.1"/>
    <property type="molecule type" value="Genomic_DNA"/>
</dbReference>
<dbReference type="AlphaFoldDB" id="A0AA38FSL8"/>
<accession>A0AA38FSL8</accession>
<dbReference type="Proteomes" id="UP000824469">
    <property type="component" value="Unassembled WGS sequence"/>
</dbReference>
<dbReference type="Gene3D" id="1.25.10.10">
    <property type="entry name" value="Leucine-rich Repeat Variant"/>
    <property type="match status" value="1"/>
</dbReference>
<protein>
    <recommendedName>
        <fullName evidence="1">TORTIFOLIA1/SINE1-2 N-terminal domain-containing protein</fullName>
    </recommendedName>
</protein>
<dbReference type="InterPro" id="IPR057600">
    <property type="entry name" value="TORTIFOLIA1/SINE1-2_N"/>
</dbReference>
<keyword evidence="3" id="KW-1185">Reference proteome</keyword>
<name>A0AA38FSL8_TAXCH</name>
<dbReference type="InterPro" id="IPR033337">
    <property type="entry name" value="TORTIFOLIA1/SINE1-2"/>
</dbReference>
<evidence type="ECO:0000313" key="2">
    <source>
        <dbReference type="EMBL" id="KAH9309582.1"/>
    </source>
</evidence>
<dbReference type="PANTHER" id="PTHR31355:SF7">
    <property type="entry name" value="MICROTUBULE-ASSOCIATED PROTEIN TORTIFOLIA1"/>
    <property type="match status" value="1"/>
</dbReference>
<organism evidence="2 3">
    <name type="scientific">Taxus chinensis</name>
    <name type="common">Chinese yew</name>
    <name type="synonym">Taxus wallichiana var. chinensis</name>
    <dbReference type="NCBI Taxonomy" id="29808"/>
    <lineage>
        <taxon>Eukaryota</taxon>
        <taxon>Viridiplantae</taxon>
        <taxon>Streptophyta</taxon>
        <taxon>Embryophyta</taxon>
        <taxon>Tracheophyta</taxon>
        <taxon>Spermatophyta</taxon>
        <taxon>Pinopsida</taxon>
        <taxon>Pinidae</taxon>
        <taxon>Conifers II</taxon>
        <taxon>Cupressales</taxon>
        <taxon>Taxaceae</taxon>
        <taxon>Taxus</taxon>
    </lineage>
</organism>
<comment type="caution">
    <text evidence="2">The sequence shown here is derived from an EMBL/GenBank/DDBJ whole genome shotgun (WGS) entry which is preliminary data.</text>
</comment>
<proteinExistence type="predicted"/>
<evidence type="ECO:0000313" key="3">
    <source>
        <dbReference type="Proteomes" id="UP000824469"/>
    </source>
</evidence>